<accession>A0A1I2EU23</accession>
<dbReference type="InterPro" id="IPR023696">
    <property type="entry name" value="Ureohydrolase_dom_sf"/>
</dbReference>
<dbReference type="STRING" id="1177982.SAMN04489711_10882"/>
<dbReference type="EMBL" id="FONX01000008">
    <property type="protein sequence ID" value="SFE95720.1"/>
    <property type="molecule type" value="Genomic_DNA"/>
</dbReference>
<dbReference type="Gene3D" id="3.40.800.10">
    <property type="entry name" value="Ureohydrolase domain"/>
    <property type="match status" value="1"/>
</dbReference>
<keyword evidence="2" id="KW-1185">Reference proteome</keyword>
<dbReference type="RefSeq" id="WP_092939906.1">
    <property type="nucleotide sequence ID" value="NZ_FONX01000008.1"/>
</dbReference>
<evidence type="ECO:0008006" key="3">
    <source>
        <dbReference type="Google" id="ProtNLM"/>
    </source>
</evidence>
<reference evidence="2" key="1">
    <citation type="submission" date="2016-10" db="EMBL/GenBank/DDBJ databases">
        <authorList>
            <person name="Varghese N."/>
            <person name="Submissions S."/>
        </authorList>
    </citation>
    <scope>NUCLEOTIDE SEQUENCE [LARGE SCALE GENOMIC DNA]</scope>
    <source>
        <strain evidence="2">DSM 27981</strain>
    </source>
</reference>
<dbReference type="Proteomes" id="UP000199119">
    <property type="component" value="Unassembled WGS sequence"/>
</dbReference>
<sequence>MNATAAADAATTTQALAPVVLDLDASVGPLPGEVRLPLRDAWQERLRFGCTTCTMKAFRTELDARMPAFNAHGTVFLGSGDFHHLSWPLIERCIAARGFTRANPLHVLVLDNHPDNMRFPFGVHCGSWVRRVAMLPQVAHVNVVGITSGDIGAGHAWENYLGPLRAGKLTYWSTGVDTSWSRWLGVGDRFRSFPDVDALVGAVMCMLSRQSLPTYLSIDKDVFSPRVVRTNWDQGSLEARHVAAVLTGLRGHLVGSDVTGDVSTHRYATAWKRWLSAGDGQDTGAEQAEMPAWQAAQAAFNVWLLDMLEMDS</sequence>
<dbReference type="SUPFAM" id="SSF52768">
    <property type="entry name" value="Arginase/deacetylase"/>
    <property type="match status" value="1"/>
</dbReference>
<name>A0A1I2EU23_9BURK</name>
<evidence type="ECO:0000313" key="1">
    <source>
        <dbReference type="EMBL" id="SFE95720.1"/>
    </source>
</evidence>
<dbReference type="OrthoDB" id="8770139at2"/>
<protein>
    <recommendedName>
        <fullName evidence="3">Arginase family protein</fullName>
    </recommendedName>
</protein>
<gene>
    <name evidence="1" type="ORF">SAMN04489711_10882</name>
</gene>
<dbReference type="AlphaFoldDB" id="A0A1I2EU23"/>
<evidence type="ECO:0000313" key="2">
    <source>
        <dbReference type="Proteomes" id="UP000199119"/>
    </source>
</evidence>
<proteinExistence type="predicted"/>
<organism evidence="1 2">
    <name type="scientific">Paracidovorax wautersii</name>
    <dbReference type="NCBI Taxonomy" id="1177982"/>
    <lineage>
        <taxon>Bacteria</taxon>
        <taxon>Pseudomonadati</taxon>
        <taxon>Pseudomonadota</taxon>
        <taxon>Betaproteobacteria</taxon>
        <taxon>Burkholderiales</taxon>
        <taxon>Comamonadaceae</taxon>
        <taxon>Paracidovorax</taxon>
    </lineage>
</organism>